<name>A0ABV6AYJ9_9DEIO</name>
<feature type="chain" id="PRO_5045258051" evidence="1">
    <location>
        <begin position="23"/>
        <end position="134"/>
    </location>
</feature>
<dbReference type="RefSeq" id="WP_380009763.1">
    <property type="nucleotide sequence ID" value="NZ_JBHLYR010000032.1"/>
</dbReference>
<keyword evidence="1" id="KW-0732">Signal</keyword>
<accession>A0ABV6AYJ9</accession>
<dbReference type="Proteomes" id="UP001589733">
    <property type="component" value="Unassembled WGS sequence"/>
</dbReference>
<evidence type="ECO:0000313" key="3">
    <source>
        <dbReference type="Proteomes" id="UP001589733"/>
    </source>
</evidence>
<feature type="signal peptide" evidence="1">
    <location>
        <begin position="1"/>
        <end position="22"/>
    </location>
</feature>
<evidence type="ECO:0000256" key="1">
    <source>
        <dbReference type="SAM" id="SignalP"/>
    </source>
</evidence>
<evidence type="ECO:0000313" key="2">
    <source>
        <dbReference type="EMBL" id="MFB9992582.1"/>
    </source>
</evidence>
<proteinExistence type="predicted"/>
<keyword evidence="3" id="KW-1185">Reference proteome</keyword>
<gene>
    <name evidence="2" type="ORF">ACFFLM_11450</name>
</gene>
<protein>
    <submittedName>
        <fullName evidence="2">Uncharacterized protein</fullName>
    </submittedName>
</protein>
<dbReference type="EMBL" id="JBHLYR010000032">
    <property type="protein sequence ID" value="MFB9992582.1"/>
    <property type="molecule type" value="Genomic_DNA"/>
</dbReference>
<organism evidence="2 3">
    <name type="scientific">Deinococcus oregonensis</name>
    <dbReference type="NCBI Taxonomy" id="1805970"/>
    <lineage>
        <taxon>Bacteria</taxon>
        <taxon>Thermotogati</taxon>
        <taxon>Deinococcota</taxon>
        <taxon>Deinococci</taxon>
        <taxon>Deinococcales</taxon>
        <taxon>Deinococcaceae</taxon>
        <taxon>Deinococcus</taxon>
    </lineage>
</organism>
<sequence>MNPIRVLLVVGTVGCALSPVQAATRPTDPWPSSAVLTRLFALPAGRADGQRLIRELHLTAAQSTELRRLARSEAAYAQAGRQLFGRDEAAALNAKLSRMSAEKDRKVRLSLAGKYGSFRGWVRTWWRAEVTAAR</sequence>
<reference evidence="2 3" key="1">
    <citation type="submission" date="2024-09" db="EMBL/GenBank/DDBJ databases">
        <authorList>
            <person name="Sun Q."/>
            <person name="Mori K."/>
        </authorList>
    </citation>
    <scope>NUCLEOTIDE SEQUENCE [LARGE SCALE GENOMIC DNA]</scope>
    <source>
        <strain evidence="2 3">JCM 13503</strain>
    </source>
</reference>
<comment type="caution">
    <text evidence="2">The sequence shown here is derived from an EMBL/GenBank/DDBJ whole genome shotgun (WGS) entry which is preliminary data.</text>
</comment>